<proteinExistence type="predicted"/>
<dbReference type="AlphaFoldDB" id="A0A1Z5SYH1"/>
<dbReference type="InterPro" id="IPR029058">
    <property type="entry name" value="AB_hydrolase_fold"/>
</dbReference>
<dbReference type="SUPFAM" id="SSF53474">
    <property type="entry name" value="alpha/beta-Hydrolases"/>
    <property type="match status" value="1"/>
</dbReference>
<evidence type="ECO:0008006" key="3">
    <source>
        <dbReference type="Google" id="ProtNLM"/>
    </source>
</evidence>
<dbReference type="OrthoDB" id="408631at2759"/>
<dbReference type="Proteomes" id="UP000194280">
    <property type="component" value="Unassembled WGS sequence"/>
</dbReference>
<keyword evidence="2" id="KW-1185">Reference proteome</keyword>
<accession>A0A1Z5SYH1</accession>
<dbReference type="VEuPathDB" id="FungiDB:BTJ68_10564"/>
<dbReference type="STRING" id="1157616.A0A1Z5SYH1"/>
<reference evidence="1 2" key="1">
    <citation type="submission" date="2017-01" db="EMBL/GenBank/DDBJ databases">
        <title>The recent genome duplication of the halophilic yeast Hortaea werneckii: insights from long-read sequencing.</title>
        <authorList>
            <person name="Sinha S."/>
            <person name="Flibotte S."/>
            <person name="Neira M."/>
            <person name="Lenassi M."/>
            <person name="Gostincar C."/>
            <person name="Stajich J.E."/>
            <person name="Nislow C.E."/>
        </authorList>
    </citation>
    <scope>NUCLEOTIDE SEQUENCE [LARGE SCALE GENOMIC DNA]</scope>
    <source>
        <strain evidence="1 2">EXF-2000</strain>
    </source>
</reference>
<sequence length="68" mass="7909">MIVRSNRETAGLTTYRYIYSGNFSNVSPLPWMGAYHSSELPMIFGTHYEYRGNSTPFEWEVAHTMQAR</sequence>
<comment type="caution">
    <text evidence="1">The sequence shown here is derived from an EMBL/GenBank/DDBJ whole genome shotgun (WGS) entry which is preliminary data.</text>
</comment>
<protein>
    <recommendedName>
        <fullName evidence="3">Carboxylesterase type B domain-containing protein</fullName>
    </recommendedName>
</protein>
<evidence type="ECO:0000313" key="1">
    <source>
        <dbReference type="EMBL" id="OTA26318.1"/>
    </source>
</evidence>
<dbReference type="Gene3D" id="3.40.50.1820">
    <property type="entry name" value="alpha/beta hydrolase"/>
    <property type="match status" value="1"/>
</dbReference>
<evidence type="ECO:0000313" key="2">
    <source>
        <dbReference type="Proteomes" id="UP000194280"/>
    </source>
</evidence>
<dbReference type="InParanoid" id="A0A1Z5SYH1"/>
<gene>
    <name evidence="1" type="ORF">BTJ68_10564</name>
</gene>
<organism evidence="1 2">
    <name type="scientific">Hortaea werneckii EXF-2000</name>
    <dbReference type="NCBI Taxonomy" id="1157616"/>
    <lineage>
        <taxon>Eukaryota</taxon>
        <taxon>Fungi</taxon>
        <taxon>Dikarya</taxon>
        <taxon>Ascomycota</taxon>
        <taxon>Pezizomycotina</taxon>
        <taxon>Dothideomycetes</taxon>
        <taxon>Dothideomycetidae</taxon>
        <taxon>Mycosphaerellales</taxon>
        <taxon>Teratosphaeriaceae</taxon>
        <taxon>Hortaea</taxon>
    </lineage>
</organism>
<dbReference type="EMBL" id="MUNK01000189">
    <property type="protein sequence ID" value="OTA26318.1"/>
    <property type="molecule type" value="Genomic_DNA"/>
</dbReference>
<name>A0A1Z5SYH1_HORWE</name>